<name>A0A3G8FHB9_9CAUD</name>
<reference evidence="1 2" key="1">
    <citation type="submission" date="2018-10" db="EMBL/GenBank/DDBJ databases">
        <title>A novel 6-phage cocktail reduces Pectobacterium atrosepticum soft rot infection in potato tubers under simulated storage conditions.</title>
        <authorList>
            <person name="Carstens A.B."/>
        </authorList>
    </citation>
    <scope>NUCLEOTIDE SEQUENCE [LARGE SCALE GENOMIC DNA]</scope>
</reference>
<dbReference type="Proteomes" id="UP000278484">
    <property type="component" value="Segment"/>
</dbReference>
<evidence type="ECO:0000313" key="1">
    <source>
        <dbReference type="EMBL" id="AZF94187.1"/>
    </source>
</evidence>
<accession>A0A3G8FHB9</accession>
<evidence type="ECO:0000313" key="2">
    <source>
        <dbReference type="Proteomes" id="UP000278484"/>
    </source>
</evidence>
<protein>
    <submittedName>
        <fullName evidence="1">Uncharacterized protein</fullName>
    </submittedName>
</protein>
<organism evidence="1 2">
    <name type="scientific">Pectobacterium phage Clickz_B3</name>
    <dbReference type="NCBI Taxonomy" id="2489620"/>
    <lineage>
        <taxon>Viruses</taxon>
        <taxon>Duplodnaviria</taxon>
        <taxon>Heunggongvirae</taxon>
        <taxon>Uroviricota</taxon>
        <taxon>Caudoviricetes</taxon>
        <taxon>Autographivirales</taxon>
        <taxon>Autoscriptoviridae</taxon>
        <taxon>Corkvirinae</taxon>
        <taxon>Phimunavirus</taxon>
        <taxon>Phimunavirus Clickz</taxon>
    </lineage>
</organism>
<dbReference type="EMBL" id="MK095195">
    <property type="protein sequence ID" value="AZF94187.1"/>
    <property type="molecule type" value="Genomic_DNA"/>
</dbReference>
<sequence>MTKQHVGFSVILTTTNQEDVQKLAQLMQVFVDQSTTVDNILISKAVQWQVDNAAQRSDTVPPAFAAPYGGKAHAWTVHNAGQAANDD</sequence>
<proteinExistence type="predicted"/>